<dbReference type="InterPro" id="IPR027443">
    <property type="entry name" value="IPNS-like_sf"/>
</dbReference>
<keyword evidence="9" id="KW-1185">Reference proteome</keyword>
<proteinExistence type="inferred from homology"/>
<evidence type="ECO:0000256" key="6">
    <source>
        <dbReference type="RuleBase" id="RU003682"/>
    </source>
</evidence>
<dbReference type="Gene3D" id="2.60.120.330">
    <property type="entry name" value="B-lactam Antibiotic, Isopenicillin N Synthase, Chain"/>
    <property type="match status" value="1"/>
</dbReference>
<keyword evidence="3 6" id="KW-0560">Oxidoreductase</keyword>
<keyword evidence="4 6" id="KW-0408">Iron</keyword>
<dbReference type="PANTHER" id="PTHR47990">
    <property type="entry name" value="2-OXOGLUTARATE (2OG) AND FE(II)-DEPENDENT OXYGENASE SUPERFAMILY PROTEIN-RELATED"/>
    <property type="match status" value="1"/>
</dbReference>
<sequence length="380" mass="41988">MATQSAPPAFNQFSACSPSPPPPHLIFDPSFLSTIPSIPPAFIWPEAASAHDQHASTPSHSHQFIEVPIIDLAQFRNSSTSQTVANLASQASSDIGFFHIVNHGVSQSLIEEVHAHTQGFFDLSLATKQKAGRFPGESFGYASSFTGRFSSRLPWKETMSLQPSPVSNISSLLEKVLGDEHRDSSKVLEEYSKEMIRVGLEVMEVLAMGLGLDRTALRRFFELPDNSSILRLNYYPPCQQPGLTFGTGPHTDPTALTILHQDNVAGLQVLHNGAWFTVSPRPDAFVVNIGDTLMALTNQRYKSCVHRALVNSKTARRSMAFFFNPGFNITLSAPEQLVDETNPRAFHDFTWAKFLFFTQSVHRSGVNTLHSFNSWLAAQT</sequence>
<gene>
    <name evidence="8" type="ORF">GOP47_0000776</name>
</gene>
<evidence type="ECO:0000256" key="4">
    <source>
        <dbReference type="ARBA" id="ARBA00023004"/>
    </source>
</evidence>
<reference evidence="8" key="1">
    <citation type="submission" date="2021-01" db="EMBL/GenBank/DDBJ databases">
        <title>Adiantum capillus-veneris genome.</title>
        <authorList>
            <person name="Fang Y."/>
            <person name="Liao Q."/>
        </authorList>
    </citation>
    <scope>NUCLEOTIDE SEQUENCE</scope>
    <source>
        <strain evidence="8">H3</strain>
        <tissue evidence="8">Leaf</tissue>
    </source>
</reference>
<dbReference type="EMBL" id="JABFUD020000001">
    <property type="protein sequence ID" value="KAI5084607.1"/>
    <property type="molecule type" value="Genomic_DNA"/>
</dbReference>
<organism evidence="8 9">
    <name type="scientific">Adiantum capillus-veneris</name>
    <name type="common">Maidenhair fern</name>
    <dbReference type="NCBI Taxonomy" id="13818"/>
    <lineage>
        <taxon>Eukaryota</taxon>
        <taxon>Viridiplantae</taxon>
        <taxon>Streptophyta</taxon>
        <taxon>Embryophyta</taxon>
        <taxon>Tracheophyta</taxon>
        <taxon>Polypodiopsida</taxon>
        <taxon>Polypodiidae</taxon>
        <taxon>Polypodiales</taxon>
        <taxon>Pteridineae</taxon>
        <taxon>Pteridaceae</taxon>
        <taxon>Vittarioideae</taxon>
        <taxon>Adiantum</taxon>
    </lineage>
</organism>
<dbReference type="Pfam" id="PF14226">
    <property type="entry name" value="DIOX_N"/>
    <property type="match status" value="1"/>
</dbReference>
<dbReference type="Pfam" id="PF03171">
    <property type="entry name" value="2OG-FeII_Oxy"/>
    <property type="match status" value="1"/>
</dbReference>
<dbReference type="AlphaFoldDB" id="A0A9D4ZT88"/>
<dbReference type="InterPro" id="IPR050231">
    <property type="entry name" value="Iron_ascorbate_oxido_reductase"/>
</dbReference>
<evidence type="ECO:0000256" key="3">
    <source>
        <dbReference type="ARBA" id="ARBA00023002"/>
    </source>
</evidence>
<comment type="similarity">
    <text evidence="6">Belongs to the iron/ascorbate-dependent oxidoreductase family.</text>
</comment>
<dbReference type="GO" id="GO:0009685">
    <property type="term" value="P:gibberellin metabolic process"/>
    <property type="evidence" value="ECO:0007669"/>
    <property type="project" value="UniProtKB-ARBA"/>
</dbReference>
<evidence type="ECO:0000259" key="7">
    <source>
        <dbReference type="PROSITE" id="PS51471"/>
    </source>
</evidence>
<comment type="cofactor">
    <cofactor evidence="1">
        <name>L-ascorbate</name>
        <dbReference type="ChEBI" id="CHEBI:38290"/>
    </cofactor>
</comment>
<dbReference type="InterPro" id="IPR005123">
    <property type="entry name" value="Oxoglu/Fe-dep_dioxygenase_dom"/>
</dbReference>
<comment type="catalytic activity">
    <reaction evidence="5">
        <text>gibberellin A12 + 2 2-oxoglutarate + 3 O2 + H(+) = gibberellin A9 + 2 succinate + 3 CO2 + 2 H2O</text>
        <dbReference type="Rhea" id="RHEA:60772"/>
        <dbReference type="ChEBI" id="CHEBI:15377"/>
        <dbReference type="ChEBI" id="CHEBI:15378"/>
        <dbReference type="ChEBI" id="CHEBI:15379"/>
        <dbReference type="ChEBI" id="CHEBI:16526"/>
        <dbReference type="ChEBI" id="CHEBI:16810"/>
        <dbReference type="ChEBI" id="CHEBI:30031"/>
        <dbReference type="ChEBI" id="CHEBI:58627"/>
        <dbReference type="ChEBI" id="CHEBI:73255"/>
    </reaction>
    <physiologicalReaction direction="left-to-right" evidence="5">
        <dbReference type="Rhea" id="RHEA:60773"/>
    </physiologicalReaction>
</comment>
<evidence type="ECO:0000256" key="1">
    <source>
        <dbReference type="ARBA" id="ARBA00001961"/>
    </source>
</evidence>
<dbReference type="GO" id="GO:0016491">
    <property type="term" value="F:oxidoreductase activity"/>
    <property type="evidence" value="ECO:0007669"/>
    <property type="project" value="UniProtKB-KW"/>
</dbReference>
<dbReference type="InterPro" id="IPR044861">
    <property type="entry name" value="IPNS-like_FE2OG_OXY"/>
</dbReference>
<comment type="caution">
    <text evidence="8">The sequence shown here is derived from an EMBL/GenBank/DDBJ whole genome shotgun (WGS) entry which is preliminary data.</text>
</comment>
<name>A0A9D4ZT88_ADICA</name>
<evidence type="ECO:0000256" key="2">
    <source>
        <dbReference type="ARBA" id="ARBA00022723"/>
    </source>
</evidence>
<protein>
    <recommendedName>
        <fullName evidence="7">Fe2OG dioxygenase domain-containing protein</fullName>
    </recommendedName>
</protein>
<dbReference type="FunFam" id="2.60.120.330:FF:000003">
    <property type="entry name" value="Gibberellin 20 oxidase 2"/>
    <property type="match status" value="1"/>
</dbReference>
<dbReference type="GO" id="GO:0046872">
    <property type="term" value="F:metal ion binding"/>
    <property type="evidence" value="ECO:0007669"/>
    <property type="project" value="UniProtKB-KW"/>
</dbReference>
<dbReference type="PROSITE" id="PS51471">
    <property type="entry name" value="FE2OG_OXY"/>
    <property type="match status" value="1"/>
</dbReference>
<dbReference type="OrthoDB" id="288590at2759"/>
<dbReference type="SUPFAM" id="SSF51197">
    <property type="entry name" value="Clavaminate synthase-like"/>
    <property type="match status" value="1"/>
</dbReference>
<keyword evidence="2 6" id="KW-0479">Metal-binding</keyword>
<feature type="domain" description="Fe2OG dioxygenase" evidence="7">
    <location>
        <begin position="225"/>
        <end position="325"/>
    </location>
</feature>
<dbReference type="Proteomes" id="UP000886520">
    <property type="component" value="Chromosome 1"/>
</dbReference>
<evidence type="ECO:0000313" key="8">
    <source>
        <dbReference type="EMBL" id="KAI5084607.1"/>
    </source>
</evidence>
<accession>A0A9D4ZT88</accession>
<evidence type="ECO:0000256" key="5">
    <source>
        <dbReference type="ARBA" id="ARBA00050508"/>
    </source>
</evidence>
<dbReference type="InterPro" id="IPR026992">
    <property type="entry name" value="DIOX_N"/>
</dbReference>
<evidence type="ECO:0000313" key="9">
    <source>
        <dbReference type="Proteomes" id="UP000886520"/>
    </source>
</evidence>